<dbReference type="Gene3D" id="1.10.10.10">
    <property type="entry name" value="Winged helix-like DNA-binding domain superfamily/Winged helix DNA-binding domain"/>
    <property type="match status" value="1"/>
</dbReference>
<dbReference type="Proteomes" id="UP000237798">
    <property type="component" value="Unassembled WGS sequence"/>
</dbReference>
<dbReference type="InterPro" id="IPR050313">
    <property type="entry name" value="Carb_Metab_HTH_regulators"/>
</dbReference>
<gene>
    <name evidence="5" type="primary">lacR</name>
    <name evidence="5" type="ORF">CLLU_31370</name>
</gene>
<dbReference type="SUPFAM" id="SSF46785">
    <property type="entry name" value="Winged helix' DNA-binding domain"/>
    <property type="match status" value="1"/>
</dbReference>
<sequence length="261" mass="29477">MTQEERRSAIKKILNRNKKVEIKDLSRDLNVSEMTIRRDLEYLEKKGILKRILKGAISTSINNTDPIDDSLTVRTHQSINEKKAIAKYASTLIEDDDIIFLDASTTVYALCPYITDKKITIVTNCISICNYFNNIKNVNIILAGGILRCGTLSLIGTDTNNFLKQYNTNKLFISGKALSFRDGLTDVNAFEIEAKKAAMENTSEIILLLDNTKLNKTSLIKVCDSNDISKIIIDGFRDFSQEEKKMLNLIKNNNTDVIVVR</sequence>
<dbReference type="GO" id="GO:0003700">
    <property type="term" value="F:DNA-binding transcription factor activity"/>
    <property type="evidence" value="ECO:0007669"/>
    <property type="project" value="InterPro"/>
</dbReference>
<dbReference type="InterPro" id="IPR037171">
    <property type="entry name" value="NagB/RpiA_transferase-like"/>
</dbReference>
<evidence type="ECO:0000256" key="1">
    <source>
        <dbReference type="ARBA" id="ARBA00023015"/>
    </source>
</evidence>
<evidence type="ECO:0000256" key="3">
    <source>
        <dbReference type="ARBA" id="ARBA00023163"/>
    </source>
</evidence>
<dbReference type="RefSeq" id="WP_106010691.1">
    <property type="nucleotide sequence ID" value="NZ_JALCPJ010000050.1"/>
</dbReference>
<organism evidence="5 6">
    <name type="scientific">Clostridium luticellarii</name>
    <dbReference type="NCBI Taxonomy" id="1691940"/>
    <lineage>
        <taxon>Bacteria</taxon>
        <taxon>Bacillati</taxon>
        <taxon>Bacillota</taxon>
        <taxon>Clostridia</taxon>
        <taxon>Eubacteriales</taxon>
        <taxon>Clostridiaceae</taxon>
        <taxon>Clostridium</taxon>
    </lineage>
</organism>
<dbReference type="OrthoDB" id="9797223at2"/>
<keyword evidence="2" id="KW-0238">DNA-binding</keyword>
<feature type="domain" description="HTH deoR-type" evidence="4">
    <location>
        <begin position="3"/>
        <end position="58"/>
    </location>
</feature>
<keyword evidence="3" id="KW-0804">Transcription</keyword>
<dbReference type="AlphaFoldDB" id="A0A2T0BC18"/>
<dbReference type="EMBL" id="PVXP01000070">
    <property type="protein sequence ID" value="PRR81434.1"/>
    <property type="molecule type" value="Genomic_DNA"/>
</dbReference>
<proteinExistence type="predicted"/>
<dbReference type="InterPro" id="IPR036390">
    <property type="entry name" value="WH_DNA-bd_sf"/>
</dbReference>
<dbReference type="PRINTS" id="PR00037">
    <property type="entry name" value="HTHLACR"/>
</dbReference>
<evidence type="ECO:0000259" key="4">
    <source>
        <dbReference type="PROSITE" id="PS51000"/>
    </source>
</evidence>
<dbReference type="InterPro" id="IPR036388">
    <property type="entry name" value="WH-like_DNA-bd_sf"/>
</dbReference>
<dbReference type="PROSITE" id="PS51000">
    <property type="entry name" value="HTH_DEOR_2"/>
    <property type="match status" value="1"/>
</dbReference>
<evidence type="ECO:0000313" key="5">
    <source>
        <dbReference type="EMBL" id="PRR81434.1"/>
    </source>
</evidence>
<dbReference type="GO" id="GO:0003677">
    <property type="term" value="F:DNA binding"/>
    <property type="evidence" value="ECO:0007669"/>
    <property type="project" value="UniProtKB-KW"/>
</dbReference>
<dbReference type="Pfam" id="PF00455">
    <property type="entry name" value="DeoRC"/>
    <property type="match status" value="1"/>
</dbReference>
<dbReference type="PANTHER" id="PTHR30363">
    <property type="entry name" value="HTH-TYPE TRANSCRIPTIONAL REGULATOR SRLR-RELATED"/>
    <property type="match status" value="1"/>
</dbReference>
<evidence type="ECO:0000256" key="2">
    <source>
        <dbReference type="ARBA" id="ARBA00023125"/>
    </source>
</evidence>
<dbReference type="PANTHER" id="PTHR30363:SF44">
    <property type="entry name" value="AGA OPERON TRANSCRIPTIONAL REPRESSOR-RELATED"/>
    <property type="match status" value="1"/>
</dbReference>
<dbReference type="InterPro" id="IPR001034">
    <property type="entry name" value="DeoR_HTH"/>
</dbReference>
<keyword evidence="5" id="KW-0808">Transferase</keyword>
<dbReference type="PROSITE" id="PS00894">
    <property type="entry name" value="HTH_DEOR_1"/>
    <property type="match status" value="1"/>
</dbReference>
<dbReference type="SMART" id="SM00420">
    <property type="entry name" value="HTH_DEOR"/>
    <property type="match status" value="1"/>
</dbReference>
<dbReference type="SMART" id="SM01134">
    <property type="entry name" value="DeoRC"/>
    <property type="match status" value="1"/>
</dbReference>
<comment type="caution">
    <text evidence="5">The sequence shown here is derived from an EMBL/GenBank/DDBJ whole genome shotgun (WGS) entry which is preliminary data.</text>
</comment>
<protein>
    <submittedName>
        <fullName evidence="5">Lactose phosphotransferase system repressor</fullName>
    </submittedName>
</protein>
<dbReference type="InterPro" id="IPR018356">
    <property type="entry name" value="Tscrpt_reg_HTH_DeoR_CS"/>
</dbReference>
<dbReference type="InterPro" id="IPR014036">
    <property type="entry name" value="DeoR-like_C"/>
</dbReference>
<dbReference type="Pfam" id="PF08220">
    <property type="entry name" value="HTH_DeoR"/>
    <property type="match status" value="1"/>
</dbReference>
<keyword evidence="6" id="KW-1185">Reference proteome</keyword>
<accession>A0A2T0BC18</accession>
<evidence type="ECO:0000313" key="6">
    <source>
        <dbReference type="Proteomes" id="UP000237798"/>
    </source>
</evidence>
<dbReference type="GO" id="GO:0016740">
    <property type="term" value="F:transferase activity"/>
    <property type="evidence" value="ECO:0007669"/>
    <property type="project" value="UniProtKB-KW"/>
</dbReference>
<reference evidence="5 6" key="1">
    <citation type="submission" date="2018-03" db="EMBL/GenBank/DDBJ databases">
        <title>Genome sequence of Clostridium luticellarii DSM 29923.</title>
        <authorList>
            <person name="Poehlein A."/>
            <person name="Daniel R."/>
        </authorList>
    </citation>
    <scope>NUCLEOTIDE SEQUENCE [LARGE SCALE GENOMIC DNA]</scope>
    <source>
        <strain evidence="5 6">DSM 29923</strain>
    </source>
</reference>
<name>A0A2T0BC18_9CLOT</name>
<keyword evidence="1" id="KW-0805">Transcription regulation</keyword>
<dbReference type="SUPFAM" id="SSF100950">
    <property type="entry name" value="NagB/RpiA/CoA transferase-like"/>
    <property type="match status" value="1"/>
</dbReference>